<name>A0ABD1ET28_HYPHA</name>
<dbReference type="InterPro" id="IPR016024">
    <property type="entry name" value="ARM-type_fold"/>
</dbReference>
<evidence type="ECO:0000256" key="1">
    <source>
        <dbReference type="ARBA" id="ARBA00004319"/>
    </source>
</evidence>
<keyword evidence="12" id="KW-1185">Reference proteome</keyword>
<keyword evidence="7" id="KW-0653">Protein transport</keyword>
<feature type="signal peptide" evidence="10">
    <location>
        <begin position="1"/>
        <end position="23"/>
    </location>
</feature>
<evidence type="ECO:0000256" key="5">
    <source>
        <dbReference type="ARBA" id="ARBA00022729"/>
    </source>
</evidence>
<feature type="chain" id="PRO_5044880642" description="Nucleotide exchange factor SIL1" evidence="10">
    <location>
        <begin position="24"/>
        <end position="417"/>
    </location>
</feature>
<evidence type="ECO:0000256" key="3">
    <source>
        <dbReference type="ARBA" id="ARBA00015352"/>
    </source>
</evidence>
<reference evidence="11 12" key="1">
    <citation type="submission" date="2024-05" db="EMBL/GenBank/DDBJ databases">
        <title>Genetic variation in Jamaican populations of the coffee berry borer (Hypothenemus hampei).</title>
        <authorList>
            <person name="Errbii M."/>
            <person name="Myrie A."/>
        </authorList>
    </citation>
    <scope>NUCLEOTIDE SEQUENCE [LARGE SCALE GENOMIC DNA]</scope>
    <source>
        <strain evidence="11">JA-Hopewell-2020-01-JO</strain>
        <tissue evidence="11">Whole body</tissue>
    </source>
</reference>
<evidence type="ECO:0000256" key="8">
    <source>
        <dbReference type="ARBA" id="ARBA00023010"/>
    </source>
</evidence>
<keyword evidence="9" id="KW-0325">Glycoprotein</keyword>
<comment type="subcellular location">
    <subcellularLocation>
        <location evidence="1">Endoplasmic reticulum lumen</location>
    </subcellularLocation>
</comment>
<evidence type="ECO:0000256" key="2">
    <source>
        <dbReference type="ARBA" id="ARBA00010588"/>
    </source>
</evidence>
<comment type="caution">
    <text evidence="11">The sequence shown here is derived from an EMBL/GenBank/DDBJ whole genome shotgun (WGS) entry which is preliminary data.</text>
</comment>
<dbReference type="EMBL" id="JBDJPC010000006">
    <property type="protein sequence ID" value="KAL1498262.1"/>
    <property type="molecule type" value="Genomic_DNA"/>
</dbReference>
<keyword evidence="6" id="KW-0256">Endoplasmic reticulum</keyword>
<sequence length="417" mass="48486">MAVTKNFSVCLFIFFICVGSSLTNQEKKNDDSEEFVPSNEWKEIQPGQKVPSGLHYRINLSTGKKEAKIIEEEDDNDEKTSRNFVIQEFSDEVKSPVDVNEMEEFLKEVNKKDPGKDMPKKFRTLDEIKKDLKDVQLHPKTDVEILKELFEIFDEEEKKKNPDDNVILNIIKDIKHIGHQIDNGNEFYKMDGFRKIIYKKLNSTNPVVKQETLILFATLAQNNPTVKIHILESGGITTLLRILNLEKNENIKKSALTALSCTLRTFPYAQNQFFTIGGLKIFTELFKSESVKLKLKIVTLLSDLIVERQKNTDHFENHELVDIESEFYQLGWCQYLSELLSDLMIIDLSDFDSIEKCLVAMKTVSKCKHSFNKKDLLNLQHQYQVLFTRNNIEGENYYKYLMELIVEILNETSKDEL</sequence>
<dbReference type="GO" id="GO:0015031">
    <property type="term" value="P:protein transport"/>
    <property type="evidence" value="ECO:0007669"/>
    <property type="project" value="UniProtKB-KW"/>
</dbReference>
<organism evidence="11 12">
    <name type="scientific">Hypothenemus hampei</name>
    <name type="common">Coffee berry borer</name>
    <dbReference type="NCBI Taxonomy" id="57062"/>
    <lineage>
        <taxon>Eukaryota</taxon>
        <taxon>Metazoa</taxon>
        <taxon>Ecdysozoa</taxon>
        <taxon>Arthropoda</taxon>
        <taxon>Hexapoda</taxon>
        <taxon>Insecta</taxon>
        <taxon>Pterygota</taxon>
        <taxon>Neoptera</taxon>
        <taxon>Endopterygota</taxon>
        <taxon>Coleoptera</taxon>
        <taxon>Polyphaga</taxon>
        <taxon>Cucujiformia</taxon>
        <taxon>Curculionidae</taxon>
        <taxon>Scolytinae</taxon>
        <taxon>Hypothenemus</taxon>
    </lineage>
</organism>
<proteinExistence type="inferred from homology"/>
<dbReference type="PANTHER" id="PTHR19316">
    <property type="entry name" value="PROTEIN FOLDING REGULATOR"/>
    <property type="match status" value="1"/>
</dbReference>
<dbReference type="GO" id="GO:0005788">
    <property type="term" value="C:endoplasmic reticulum lumen"/>
    <property type="evidence" value="ECO:0007669"/>
    <property type="project" value="UniProtKB-SubCell"/>
</dbReference>
<evidence type="ECO:0000256" key="4">
    <source>
        <dbReference type="ARBA" id="ARBA00022448"/>
    </source>
</evidence>
<keyword evidence="8" id="KW-0811">Translocation</keyword>
<evidence type="ECO:0000313" key="12">
    <source>
        <dbReference type="Proteomes" id="UP001566132"/>
    </source>
</evidence>
<keyword evidence="4" id="KW-0813">Transport</keyword>
<evidence type="ECO:0000256" key="7">
    <source>
        <dbReference type="ARBA" id="ARBA00022927"/>
    </source>
</evidence>
<accession>A0ABD1ET28</accession>
<gene>
    <name evidence="11" type="ORF">ABEB36_009087</name>
</gene>
<keyword evidence="5 10" id="KW-0732">Signal</keyword>
<dbReference type="InterPro" id="IPR050693">
    <property type="entry name" value="Hsp70_NEF-Inhibitors"/>
</dbReference>
<dbReference type="InterPro" id="IPR011989">
    <property type="entry name" value="ARM-like"/>
</dbReference>
<dbReference type="Gene3D" id="1.25.10.10">
    <property type="entry name" value="Leucine-rich Repeat Variant"/>
    <property type="match status" value="1"/>
</dbReference>
<evidence type="ECO:0000256" key="9">
    <source>
        <dbReference type="ARBA" id="ARBA00023180"/>
    </source>
</evidence>
<evidence type="ECO:0000256" key="10">
    <source>
        <dbReference type="SAM" id="SignalP"/>
    </source>
</evidence>
<evidence type="ECO:0000256" key="6">
    <source>
        <dbReference type="ARBA" id="ARBA00022824"/>
    </source>
</evidence>
<dbReference type="SUPFAM" id="SSF48371">
    <property type="entry name" value="ARM repeat"/>
    <property type="match status" value="1"/>
</dbReference>
<dbReference type="PANTHER" id="PTHR19316:SF35">
    <property type="entry name" value="NUCLEOTIDE EXCHANGE FACTOR SIL1"/>
    <property type="match status" value="1"/>
</dbReference>
<protein>
    <recommendedName>
        <fullName evidence="3">Nucleotide exchange factor SIL1</fullName>
    </recommendedName>
</protein>
<evidence type="ECO:0000313" key="11">
    <source>
        <dbReference type="EMBL" id="KAL1498262.1"/>
    </source>
</evidence>
<dbReference type="AlphaFoldDB" id="A0ABD1ET28"/>
<dbReference type="Proteomes" id="UP001566132">
    <property type="component" value="Unassembled WGS sequence"/>
</dbReference>
<comment type="similarity">
    <text evidence="2">Belongs to the SIL1 family.</text>
</comment>